<dbReference type="AlphaFoldDB" id="X1GU31"/>
<protein>
    <submittedName>
        <fullName evidence="1">Uncharacterized protein</fullName>
    </submittedName>
</protein>
<dbReference type="EMBL" id="BARU01020271">
    <property type="protein sequence ID" value="GAH61426.1"/>
    <property type="molecule type" value="Genomic_DNA"/>
</dbReference>
<reference evidence="1" key="1">
    <citation type="journal article" date="2014" name="Front. Microbiol.">
        <title>High frequency of phylogenetically diverse reductive dehalogenase-homologous genes in deep subseafloor sedimentary metagenomes.</title>
        <authorList>
            <person name="Kawai M."/>
            <person name="Futagami T."/>
            <person name="Toyoda A."/>
            <person name="Takaki Y."/>
            <person name="Nishi S."/>
            <person name="Hori S."/>
            <person name="Arai W."/>
            <person name="Tsubouchi T."/>
            <person name="Morono Y."/>
            <person name="Uchiyama I."/>
            <person name="Ito T."/>
            <person name="Fujiyama A."/>
            <person name="Inagaki F."/>
            <person name="Takami H."/>
        </authorList>
    </citation>
    <scope>NUCLEOTIDE SEQUENCE</scope>
    <source>
        <strain evidence="1">Expedition CK06-06</strain>
    </source>
</reference>
<organism evidence="1">
    <name type="scientific">marine sediment metagenome</name>
    <dbReference type="NCBI Taxonomy" id="412755"/>
    <lineage>
        <taxon>unclassified sequences</taxon>
        <taxon>metagenomes</taxon>
        <taxon>ecological metagenomes</taxon>
    </lineage>
</organism>
<gene>
    <name evidence="1" type="ORF">S03H2_33317</name>
</gene>
<accession>X1GU31</accession>
<feature type="non-terminal residue" evidence="1">
    <location>
        <position position="1"/>
    </location>
</feature>
<proteinExistence type="predicted"/>
<comment type="caution">
    <text evidence="1">The sequence shown here is derived from an EMBL/GenBank/DDBJ whole genome shotgun (WGS) entry which is preliminary data.</text>
</comment>
<sequence>IHTNPNLKLVSRIALKKEKENKLRESREKM</sequence>
<evidence type="ECO:0000313" key="1">
    <source>
        <dbReference type="EMBL" id="GAH61426.1"/>
    </source>
</evidence>
<name>X1GU31_9ZZZZ</name>